<evidence type="ECO:0000256" key="1">
    <source>
        <dbReference type="SAM" id="MobiDB-lite"/>
    </source>
</evidence>
<protein>
    <submittedName>
        <fullName evidence="2">Uncharacterized protein</fullName>
    </submittedName>
</protein>
<name>A0A821GNB9_9BILA</name>
<gene>
    <name evidence="2" type="ORF">QYT958_LOCUS15970</name>
</gene>
<proteinExistence type="predicted"/>
<evidence type="ECO:0000313" key="2">
    <source>
        <dbReference type="EMBL" id="CAF4669516.1"/>
    </source>
</evidence>
<feature type="compositionally biased region" description="Polar residues" evidence="1">
    <location>
        <begin position="1"/>
        <end position="68"/>
    </location>
</feature>
<reference evidence="2" key="1">
    <citation type="submission" date="2021-02" db="EMBL/GenBank/DDBJ databases">
        <authorList>
            <person name="Nowell W R."/>
        </authorList>
    </citation>
    <scope>NUCLEOTIDE SEQUENCE</scope>
</reference>
<evidence type="ECO:0000313" key="3">
    <source>
        <dbReference type="Proteomes" id="UP000663848"/>
    </source>
</evidence>
<comment type="caution">
    <text evidence="2">The sequence shown here is derived from an EMBL/GenBank/DDBJ whole genome shotgun (WGS) entry which is preliminary data.</text>
</comment>
<feature type="region of interest" description="Disordered" evidence="1">
    <location>
        <begin position="1"/>
        <end position="97"/>
    </location>
</feature>
<sequence length="147" mass="16623">MNFLPSTFSQVPPKPQRQSSTPFSIDSSSCQLNQNISSPQTSNGSLENKKTQMNGSTKTFQKMSSLATSVVDEEEDEPDAKAPITSSIEDENSDYQDEKKRFIDTDLETIQRSNERVDDWKASFDLIESDLTLLDDDNEEEELSTWL</sequence>
<accession>A0A821GNB9</accession>
<dbReference type="AlphaFoldDB" id="A0A821GNB9"/>
<organism evidence="2 3">
    <name type="scientific">Rotaria socialis</name>
    <dbReference type="NCBI Taxonomy" id="392032"/>
    <lineage>
        <taxon>Eukaryota</taxon>
        <taxon>Metazoa</taxon>
        <taxon>Spiralia</taxon>
        <taxon>Gnathifera</taxon>
        <taxon>Rotifera</taxon>
        <taxon>Eurotatoria</taxon>
        <taxon>Bdelloidea</taxon>
        <taxon>Philodinida</taxon>
        <taxon>Philodinidae</taxon>
        <taxon>Rotaria</taxon>
    </lineage>
</organism>
<dbReference type="EMBL" id="CAJOBR010002270">
    <property type="protein sequence ID" value="CAF4669516.1"/>
    <property type="molecule type" value="Genomic_DNA"/>
</dbReference>
<dbReference type="Proteomes" id="UP000663848">
    <property type="component" value="Unassembled WGS sequence"/>
</dbReference>